<accession>A0AC35G1D8</accession>
<evidence type="ECO:0000313" key="1">
    <source>
        <dbReference type="Proteomes" id="UP000887580"/>
    </source>
</evidence>
<name>A0AC35G1D8_9BILA</name>
<dbReference type="Proteomes" id="UP000887580">
    <property type="component" value="Unplaced"/>
</dbReference>
<reference evidence="2" key="1">
    <citation type="submission" date="2022-11" db="UniProtKB">
        <authorList>
            <consortium name="WormBaseParasite"/>
        </authorList>
    </citation>
    <scope>IDENTIFICATION</scope>
</reference>
<evidence type="ECO:0000313" key="2">
    <source>
        <dbReference type="WBParaSite" id="PS1159_v2.g23002.t1"/>
    </source>
</evidence>
<proteinExistence type="predicted"/>
<sequence>MNNLRMLTPWDTKNGIVYVDPAAKDSIYFKDIICDSFQCFDILHSTNVQCTREKNKKEIGKIETYCGPLWQKVDEENYFVLSHQLREMDTNYLTFLINDVEIFAENCLAINDTECLATLSPHLMEHFVALPSNYSHWYTFIIVIYVIGTLFIVYFVFKAVISIFRKHRMPFTSGQIYNEVTDLIPNKNNSEEPNTIPNLSSIELRNLITNDYIGENMGHEYSYLLKPPKRPSYVNSQIDESNIKILPNELGHGNSGSVKLAEYKEENITRLVAIKILKNSKASDVLKEIKALCICEHINIIRFIGWTEINNEMCIITEYMSGGDLHSFLQNPSNEVTLYIMFKYIFQTLDGMIYLSSKKILHRDLAARNCLLNENSEILKIGDFGLARKMNDNYIYHCEEDRKLPYRTLPIEVLRGGNFTAKGDIWSFAVLVWEIFERGRTPYDEINVFFILNFLESGSRLTRPKYCSEEL</sequence>
<dbReference type="WBParaSite" id="PS1159_v2.g23002.t1">
    <property type="protein sequence ID" value="PS1159_v2.g23002.t1"/>
    <property type="gene ID" value="PS1159_v2.g23002"/>
</dbReference>
<protein>
    <submittedName>
        <fullName evidence="2">Protein kinase domain-containing protein</fullName>
    </submittedName>
</protein>
<organism evidence="1 2">
    <name type="scientific">Panagrolaimus sp. PS1159</name>
    <dbReference type="NCBI Taxonomy" id="55785"/>
    <lineage>
        <taxon>Eukaryota</taxon>
        <taxon>Metazoa</taxon>
        <taxon>Ecdysozoa</taxon>
        <taxon>Nematoda</taxon>
        <taxon>Chromadorea</taxon>
        <taxon>Rhabditida</taxon>
        <taxon>Tylenchina</taxon>
        <taxon>Panagrolaimomorpha</taxon>
        <taxon>Panagrolaimoidea</taxon>
        <taxon>Panagrolaimidae</taxon>
        <taxon>Panagrolaimus</taxon>
    </lineage>
</organism>